<dbReference type="GO" id="GO:0016020">
    <property type="term" value="C:membrane"/>
    <property type="evidence" value="ECO:0007669"/>
    <property type="project" value="UniProtKB-SubCell"/>
</dbReference>
<comment type="similarity">
    <text evidence="2">Belongs to the LemA family.</text>
</comment>
<dbReference type="AlphaFoldDB" id="A0A1F8F8W3"/>
<evidence type="ECO:0000256" key="1">
    <source>
        <dbReference type="ARBA" id="ARBA00004167"/>
    </source>
</evidence>
<dbReference type="EMBL" id="MGJP01000032">
    <property type="protein sequence ID" value="OGN09565.1"/>
    <property type="molecule type" value="Genomic_DNA"/>
</dbReference>
<name>A0A1F8F8W3_9BACT</name>
<dbReference type="Pfam" id="PF04011">
    <property type="entry name" value="LemA"/>
    <property type="match status" value="1"/>
</dbReference>
<evidence type="ECO:0000256" key="4">
    <source>
        <dbReference type="ARBA" id="ARBA00022989"/>
    </source>
</evidence>
<dbReference type="InterPro" id="IPR023353">
    <property type="entry name" value="LemA-like_dom_sf"/>
</dbReference>
<comment type="caution">
    <text evidence="6">The sequence shown here is derived from an EMBL/GenBank/DDBJ whole genome shotgun (WGS) entry which is preliminary data.</text>
</comment>
<evidence type="ECO:0000256" key="3">
    <source>
        <dbReference type="ARBA" id="ARBA00022692"/>
    </source>
</evidence>
<evidence type="ECO:0000256" key="5">
    <source>
        <dbReference type="ARBA" id="ARBA00023136"/>
    </source>
</evidence>
<sequence length="209" mass="23521">MGKWLGLAALLVVFALLIGSCSVATFGVSAYNSLVSNNESVEKSWGEVNNMYQRRFDLIPNLVESTRGYSIHESDVMVGVAEARAKVGQINLSLDQLTPQMLANFQSAQGELSSVLSRLMVVVEKYPDLKANETFIRLMDEIAGTENRITVSRTRFNETARDYNATRNSFPTNLVANWFQFKTYPYFEAQEGADRAPEINFQDLRRDGR</sequence>
<evidence type="ECO:0000256" key="2">
    <source>
        <dbReference type="ARBA" id="ARBA00008854"/>
    </source>
</evidence>
<dbReference type="PANTHER" id="PTHR34478">
    <property type="entry name" value="PROTEIN LEMA"/>
    <property type="match status" value="1"/>
</dbReference>
<organism evidence="6 7">
    <name type="scientific">Candidatus Yanofskybacteria bacterium RIFCSPHIGHO2_02_FULL_41_11</name>
    <dbReference type="NCBI Taxonomy" id="1802675"/>
    <lineage>
        <taxon>Bacteria</taxon>
        <taxon>Candidatus Yanofskyibacteriota</taxon>
    </lineage>
</organism>
<evidence type="ECO:0000313" key="7">
    <source>
        <dbReference type="Proteomes" id="UP000177167"/>
    </source>
</evidence>
<evidence type="ECO:0008006" key="8">
    <source>
        <dbReference type="Google" id="ProtNLM"/>
    </source>
</evidence>
<reference evidence="6 7" key="1">
    <citation type="journal article" date="2016" name="Nat. Commun.">
        <title>Thousands of microbial genomes shed light on interconnected biogeochemical processes in an aquifer system.</title>
        <authorList>
            <person name="Anantharaman K."/>
            <person name="Brown C.T."/>
            <person name="Hug L.A."/>
            <person name="Sharon I."/>
            <person name="Castelle C.J."/>
            <person name="Probst A.J."/>
            <person name="Thomas B.C."/>
            <person name="Singh A."/>
            <person name="Wilkins M.J."/>
            <person name="Karaoz U."/>
            <person name="Brodie E.L."/>
            <person name="Williams K.H."/>
            <person name="Hubbard S.S."/>
            <person name="Banfield J.F."/>
        </authorList>
    </citation>
    <scope>NUCLEOTIDE SEQUENCE [LARGE SCALE GENOMIC DNA]</scope>
</reference>
<dbReference type="PANTHER" id="PTHR34478:SF2">
    <property type="entry name" value="MEMBRANE PROTEIN"/>
    <property type="match status" value="1"/>
</dbReference>
<comment type="subcellular location">
    <subcellularLocation>
        <location evidence="1">Membrane</location>
        <topology evidence="1">Single-pass membrane protein</topology>
    </subcellularLocation>
</comment>
<dbReference type="Gene3D" id="1.20.1440.20">
    <property type="entry name" value="LemA-like domain"/>
    <property type="match status" value="1"/>
</dbReference>
<dbReference type="PROSITE" id="PS51257">
    <property type="entry name" value="PROKAR_LIPOPROTEIN"/>
    <property type="match status" value="1"/>
</dbReference>
<dbReference type="InterPro" id="IPR007156">
    <property type="entry name" value="MamQ_LemA"/>
</dbReference>
<evidence type="ECO:0000313" key="6">
    <source>
        <dbReference type="EMBL" id="OGN09565.1"/>
    </source>
</evidence>
<protein>
    <recommendedName>
        <fullName evidence="8">LemA family protein</fullName>
    </recommendedName>
</protein>
<dbReference type="Proteomes" id="UP000177167">
    <property type="component" value="Unassembled WGS sequence"/>
</dbReference>
<gene>
    <name evidence="6" type="ORF">A3J46_02280</name>
</gene>
<accession>A0A1F8F8W3</accession>
<keyword evidence="5" id="KW-0472">Membrane</keyword>
<dbReference type="SUPFAM" id="SSF140478">
    <property type="entry name" value="LemA-like"/>
    <property type="match status" value="1"/>
</dbReference>
<keyword evidence="3" id="KW-0812">Transmembrane</keyword>
<keyword evidence="4" id="KW-1133">Transmembrane helix</keyword>
<proteinExistence type="inferred from homology"/>